<dbReference type="Gene3D" id="2.130.10.130">
    <property type="entry name" value="Integrin alpha, N-terminal"/>
    <property type="match status" value="1"/>
</dbReference>
<sequence>MQIIPNTISVLRNTSSGVGVFSFATKIDFTVGTAPYGISLADMDGDGKVDVIVPNSNAVGSVTILRNTSTSGNVNFAGSVSFATDTFPFYLSVGDLNKDGKADIAAANGGGSLVSILQNTSSGIGNINFAARVDLPTIATANTVAINDMDGDGNLDMVIASNNNILSFFHNTSPVGGTISFGNRVDFANSNNARAIAIADFDGDGKNDVLTGNNASSNISVFRNDPLLTPTVQASNVIFTGTTGTATTASWTNGNGSSRAVFMYAGSSGSPVPVDLTTYTANAAFGAGTQIGTTGWYCLYNGTGTTVNITGLTSGLTYQLMTVEYNGSTAGNEVYFSTVGTGNPAGVTTLSDVATLSNLSLSQGTLTPVFATATTAYTATVPNAVTSLTLTPTTTDSNATVKVNGTVVTSGNASGVVDLLVGPNVITTVVTAQDGTTIGTYTVTVTRTEPTIVTTGTLSALTTIYGTPSASATFNVSGTDMATGILVTPPTGFEVSTDDITFTNTITVGAAGVIASAPVYVRLKGTAPVGSYSGNVVLTSTNATTVNVPTISSTVNKATLTITADNQSKVYGSANPTLTVSYTGFVNGDTEASLTTPPTISTTADGTSPVGNYPISASGAVDANYTISYVAGTLTVTPVSLTITADAQSKIYGSANPTLTVSYTGFVNGDTEASLTTPPTISTTADTASAVGTYPISVSGAISSNYTFTYIDGTLTVTPAVLTITADDKIKFMEMPIQH</sequence>
<keyword evidence="5" id="KW-1185">Reference proteome</keyword>
<dbReference type="Gene3D" id="3.30.160.710">
    <property type="match status" value="2"/>
</dbReference>
<feature type="domain" description="Cadherin-like beta-sandwich-like" evidence="2">
    <location>
        <begin position="356"/>
        <end position="447"/>
    </location>
</feature>
<feature type="domain" description="MBG" evidence="3">
    <location>
        <begin position="641"/>
        <end position="716"/>
    </location>
</feature>
<dbReference type="Pfam" id="PF18676">
    <property type="entry name" value="MBG_2"/>
    <property type="match status" value="2"/>
</dbReference>
<evidence type="ECO:0000259" key="3">
    <source>
        <dbReference type="Pfam" id="PF18676"/>
    </source>
</evidence>
<comment type="caution">
    <text evidence="4">The sequence shown here is derived from an EMBL/GenBank/DDBJ whole genome shotgun (WGS) entry which is preliminary data.</text>
</comment>
<dbReference type="RefSeq" id="WP_213293751.1">
    <property type="nucleotide sequence ID" value="NZ_JAGYVZ010000001.1"/>
</dbReference>
<dbReference type="PANTHER" id="PTHR44103:SF1">
    <property type="entry name" value="PROPROTEIN CONVERTASE P"/>
    <property type="match status" value="1"/>
</dbReference>
<dbReference type="Proteomes" id="UP000722625">
    <property type="component" value="Unassembled WGS sequence"/>
</dbReference>
<dbReference type="PANTHER" id="PTHR44103">
    <property type="entry name" value="PROPROTEIN CONVERTASE P"/>
    <property type="match status" value="1"/>
</dbReference>
<dbReference type="Pfam" id="PF01839">
    <property type="entry name" value="FG-GAP"/>
    <property type="match status" value="1"/>
</dbReference>
<dbReference type="Pfam" id="PF13517">
    <property type="entry name" value="FG-GAP_3"/>
    <property type="match status" value="2"/>
</dbReference>
<protein>
    <submittedName>
        <fullName evidence="4">VCBS repeat-containing protein</fullName>
    </submittedName>
</protein>
<proteinExistence type="predicted"/>
<name>A0ABS5P5H2_9FLAO</name>
<dbReference type="SUPFAM" id="SSF69318">
    <property type="entry name" value="Integrin alpha N-terminal domain"/>
    <property type="match status" value="1"/>
</dbReference>
<dbReference type="EMBL" id="JAGYVZ010000001">
    <property type="protein sequence ID" value="MBS7229519.1"/>
    <property type="molecule type" value="Genomic_DNA"/>
</dbReference>
<dbReference type="Pfam" id="PF12733">
    <property type="entry name" value="Cadherin-like"/>
    <property type="match status" value="1"/>
</dbReference>
<dbReference type="InterPro" id="IPR013517">
    <property type="entry name" value="FG-GAP"/>
</dbReference>
<feature type="domain" description="MBG" evidence="3">
    <location>
        <begin position="560"/>
        <end position="635"/>
    </location>
</feature>
<dbReference type="InterPro" id="IPR028994">
    <property type="entry name" value="Integrin_alpha_N"/>
</dbReference>
<gene>
    <name evidence="4" type="ORF">KHA90_00655</name>
</gene>
<accession>A0ABS5P5H2</accession>
<evidence type="ECO:0000259" key="2">
    <source>
        <dbReference type="Pfam" id="PF12733"/>
    </source>
</evidence>
<organism evidence="4 5">
    <name type="scientific">Flavobacterium psychroterrae</name>
    <dbReference type="NCBI Taxonomy" id="2133767"/>
    <lineage>
        <taxon>Bacteria</taxon>
        <taxon>Pseudomonadati</taxon>
        <taxon>Bacteroidota</taxon>
        <taxon>Flavobacteriia</taxon>
        <taxon>Flavobacteriales</taxon>
        <taxon>Flavobacteriaceae</taxon>
        <taxon>Flavobacterium</taxon>
    </lineage>
</organism>
<evidence type="ECO:0000313" key="4">
    <source>
        <dbReference type="EMBL" id="MBS7229519.1"/>
    </source>
</evidence>
<evidence type="ECO:0000256" key="1">
    <source>
        <dbReference type="ARBA" id="ARBA00022729"/>
    </source>
</evidence>
<reference evidence="4 5" key="1">
    <citation type="journal article" date="2018" name="Int. J. Syst. Evol. Microbiol.">
        <title>Flavobacterium chryseum sp. nov. and Flavobacterium psychroterrae sp. nov., novel environmental bacteria isolated from Antarctica.</title>
        <authorList>
            <person name="Kralova S."/>
            <person name="Svec P."/>
            <person name="Busse H.J."/>
            <person name="Stankova E."/>
            <person name="Vaczi P."/>
            <person name="Sedlacek I."/>
        </authorList>
    </citation>
    <scope>NUCLEOTIDE SEQUENCE [LARGE SCALE GENOMIC DNA]</scope>
    <source>
        <strain evidence="4 5">CCM 8827</strain>
    </source>
</reference>
<dbReference type="InterPro" id="IPR025883">
    <property type="entry name" value="Cadherin-like_domain"/>
</dbReference>
<keyword evidence="1" id="KW-0732">Signal</keyword>
<dbReference type="InterPro" id="IPR041286">
    <property type="entry name" value="MBG_2"/>
</dbReference>
<evidence type="ECO:0000313" key="5">
    <source>
        <dbReference type="Proteomes" id="UP000722625"/>
    </source>
</evidence>